<dbReference type="InterPro" id="IPR021655">
    <property type="entry name" value="Put_metal-bd"/>
</dbReference>
<reference evidence="1" key="1">
    <citation type="journal article" date="2018" name="J. Ind. Microbiol. Biotechnol.">
        <title>Genome mining reveals uncommon alkylpyrones as type III PKS products from myxobacteria.</title>
        <authorList>
            <person name="Hug J.J."/>
            <person name="Panter F."/>
            <person name="Krug D."/>
            <person name="Muller R."/>
        </authorList>
    </citation>
    <scope>NUCLEOTIDE SEQUENCE</scope>
    <source>
        <strain evidence="1">MCy9148</strain>
    </source>
</reference>
<dbReference type="AlphaFoldDB" id="A0A3Q8I3L8"/>
<dbReference type="EMBL" id="MH908902">
    <property type="protein sequence ID" value="AYM53414.1"/>
    <property type="molecule type" value="Genomic_DNA"/>
</dbReference>
<organism evidence="1">
    <name type="scientific">Melittangium lichenicola</name>
    <dbReference type="NCBI Taxonomy" id="45"/>
    <lineage>
        <taxon>Bacteria</taxon>
        <taxon>Pseudomonadati</taxon>
        <taxon>Myxococcota</taxon>
        <taxon>Myxococcia</taxon>
        <taxon>Myxococcales</taxon>
        <taxon>Cystobacterineae</taxon>
        <taxon>Archangiaceae</taxon>
        <taxon>Melittangium</taxon>
    </lineage>
</organism>
<keyword evidence="1" id="KW-0449">Lipoprotein</keyword>
<proteinExistence type="predicted"/>
<dbReference type="SUPFAM" id="SSF101898">
    <property type="entry name" value="NHL repeat"/>
    <property type="match status" value="1"/>
</dbReference>
<name>A0A3Q8I3L8_9BACT</name>
<dbReference type="Pfam" id="PF11617">
    <property type="entry name" value="Cu-binding_MopE"/>
    <property type="match status" value="4"/>
</dbReference>
<dbReference type="SUPFAM" id="SSF110296">
    <property type="entry name" value="Oligoxyloglucan reducing end-specific cellobiohydrolase"/>
    <property type="match status" value="1"/>
</dbReference>
<protein>
    <submittedName>
        <fullName evidence="1">Lipoprotein</fullName>
    </submittedName>
</protein>
<sequence length="763" mass="80504">MSSRLLFLAGLLACIGAGCQDQQGTKLVLSFPNFKPGCIRVSVKDAQGAGSELTKELQESLATKTSGGQLVVAVLFQEGWGERLTFTATAFEQTCGAGPEFTTEKTVDVGRSGTEVRLTFEARDGDGDGYVSQENGGSDCADDEATVNPGRTELCNDRDDNCDNRADEGFERAGQSCGSAGACQNWACNAEGALSCQTGALRWYRDQDGDGEGTAQDSKEACTQPAGYVLNSRDCDDSNKTRLSTATELCNGINDNCDGVTDEGYNVGASCMDGICASQRACVSTTQAACKSVQKTWFRDQDGDQHGATGAGAPFCQSTAPTGYVASSDDCDDTKASVYKDAPELCDSFDNDCDSQKDEGFDVGVTCSAANDCSGTKACTPSGTTTECKATTPPTQYYVDNDLDGYGQSLGPLTCNTPSGYVSRGGDCRDGNPYTYPGAPELCDREDNDCNPATVEASVCPAGGESWASYVSDTADIWRSVALYNNGGVWIAGGDKLSLRKPGQFTFDDLSSCTSGADVYGIATDRTTGNALLGGSEGFLARYYPTTTGCTDKGKQSINADVKGVHLVPFQDKLESILVGVNTQVGINKGRAVRVLDSMGTGYDNKEIRYGLKDVNGPSRDLLFAVGSPLDEPLGSHIYRFDPATGNWTEESVPSGGAALTGIWVVNSKLAYAVGDNGTLLTWNGTTWSKVTGGPIQNLSAVVAFGTQSLYVTTLNGKLYYYNGTTWTELISASGVQLLDIAANNPGDIWVVGSRGVRYHWPQ</sequence>
<evidence type="ECO:0000313" key="1">
    <source>
        <dbReference type="EMBL" id="AYM53414.1"/>
    </source>
</evidence>
<accession>A0A3Q8I3L8</accession>
<dbReference type="PROSITE" id="PS51257">
    <property type="entry name" value="PROKAR_LIPOPROTEIN"/>
    <property type="match status" value="1"/>
</dbReference>